<feature type="region of interest" description="Disordered" evidence="1">
    <location>
        <begin position="41"/>
        <end position="67"/>
    </location>
</feature>
<dbReference type="InterPro" id="IPR051482">
    <property type="entry name" value="Cholesterol_transport"/>
</dbReference>
<dbReference type="CDD" id="cd13220">
    <property type="entry name" value="PH-GRAM_GRAMDC"/>
    <property type="match status" value="1"/>
</dbReference>
<dbReference type="PANTHER" id="PTHR23319:SF13">
    <property type="entry name" value="GRAM DOMAIN-CONTAINING PROTEIN"/>
    <property type="match status" value="1"/>
</dbReference>
<feature type="compositionally biased region" description="Polar residues" evidence="1">
    <location>
        <begin position="55"/>
        <end position="65"/>
    </location>
</feature>
<dbReference type="GO" id="GO:0005886">
    <property type="term" value="C:plasma membrane"/>
    <property type="evidence" value="ECO:0007669"/>
    <property type="project" value="TreeGrafter"/>
</dbReference>
<dbReference type="GO" id="GO:0120015">
    <property type="term" value="F:sterol transfer activity"/>
    <property type="evidence" value="ECO:0007669"/>
    <property type="project" value="TreeGrafter"/>
</dbReference>
<dbReference type="GO" id="GO:0140268">
    <property type="term" value="C:endoplasmic reticulum-plasma membrane contact site"/>
    <property type="evidence" value="ECO:0007669"/>
    <property type="project" value="TreeGrafter"/>
</dbReference>
<proteinExistence type="predicted"/>
<sequence length="599" mass="66734">MNWKRRFSSASVHEFLSPHPVRIRTWSDSVAEVATAEEMADRDSELAEAHRRRVSNASSSGTGTENQHHVTGFLASQTLALFLAVPNIQPTISNTAVRYDDLSRSGTLLSENDVDDDKLDNVYCNNLSRSSSLRRSSDLNSSASSTISPKPWRRFSERFSGATLSAAMASATKLRRNTVVAVSTGKLDQVTLSVDARTQDSMTIDESITSPSNKENNPTLLSTVTDSPKNHQLKKFSQSTPALPQLHYDLQDLGRSKSKQKKFLRHFPYVPRDERVLNHYSCALVGDIFLQGNLYVTYNYFAFHSNVFGYVRKILIPMADVRKITKEKTAKFFPNAIAITTATEKHLFSSLMSRDVAYRLALSVWKKFHFPNRMGDCIDGEREHEGSSQNGEHSSNESSQNSVEGLIISQHPTIDGIQITTATEATSSDPDENDSALERSYSPTPDREEAKDERVSAAVSSIAKSRKSLINFFSSRSPLVNEDDGNEDDDLATSNDLGGACEDSSSFFKLYNNPFELTWGFSGIYLLLVILCLSAGVLWYRIFLLHSNLELRLSPDAAGELKSPVNSLYSPQMQELVDNLHLLLTSRTNNEQRERSTVA</sequence>
<evidence type="ECO:0000313" key="4">
    <source>
        <dbReference type="EMBL" id="CAH0104044.1"/>
    </source>
</evidence>
<keyword evidence="2" id="KW-0472">Membrane</keyword>
<gene>
    <name evidence="4" type="ORF">DGAL_LOCUS6756</name>
</gene>
<dbReference type="InterPro" id="IPR004182">
    <property type="entry name" value="GRAM"/>
</dbReference>
<dbReference type="GO" id="GO:0032934">
    <property type="term" value="F:sterol binding"/>
    <property type="evidence" value="ECO:0007669"/>
    <property type="project" value="TreeGrafter"/>
</dbReference>
<feature type="region of interest" description="Disordered" evidence="1">
    <location>
        <begin position="422"/>
        <end position="455"/>
    </location>
</feature>
<dbReference type="Pfam" id="PF02893">
    <property type="entry name" value="GRAM"/>
    <property type="match status" value="1"/>
</dbReference>
<keyword evidence="5" id="KW-1185">Reference proteome</keyword>
<evidence type="ECO:0000256" key="1">
    <source>
        <dbReference type="SAM" id="MobiDB-lite"/>
    </source>
</evidence>
<dbReference type="OrthoDB" id="74360at2759"/>
<feature type="region of interest" description="Disordered" evidence="1">
    <location>
        <begin position="379"/>
        <end position="402"/>
    </location>
</feature>
<dbReference type="SMART" id="SM00568">
    <property type="entry name" value="GRAM"/>
    <property type="match status" value="1"/>
</dbReference>
<dbReference type="Proteomes" id="UP000789390">
    <property type="component" value="Unassembled WGS sequence"/>
</dbReference>
<organism evidence="4 5">
    <name type="scientific">Daphnia galeata</name>
    <dbReference type="NCBI Taxonomy" id="27404"/>
    <lineage>
        <taxon>Eukaryota</taxon>
        <taxon>Metazoa</taxon>
        <taxon>Ecdysozoa</taxon>
        <taxon>Arthropoda</taxon>
        <taxon>Crustacea</taxon>
        <taxon>Branchiopoda</taxon>
        <taxon>Diplostraca</taxon>
        <taxon>Cladocera</taxon>
        <taxon>Anomopoda</taxon>
        <taxon>Daphniidae</taxon>
        <taxon>Daphnia</taxon>
    </lineage>
</organism>
<feature type="domain" description="GRAM" evidence="3">
    <location>
        <begin position="261"/>
        <end position="328"/>
    </location>
</feature>
<dbReference type="InterPro" id="IPR011993">
    <property type="entry name" value="PH-like_dom_sf"/>
</dbReference>
<feature type="transmembrane region" description="Helical" evidence="2">
    <location>
        <begin position="519"/>
        <end position="543"/>
    </location>
</feature>
<feature type="compositionally biased region" description="Basic and acidic residues" evidence="1">
    <location>
        <begin position="445"/>
        <end position="455"/>
    </location>
</feature>
<dbReference type="EMBL" id="CAKKLH010000124">
    <property type="protein sequence ID" value="CAH0104044.1"/>
    <property type="molecule type" value="Genomic_DNA"/>
</dbReference>
<dbReference type="Gene3D" id="2.30.29.30">
    <property type="entry name" value="Pleckstrin-homology domain (PH domain)/Phosphotyrosine-binding domain (PTB)"/>
    <property type="match status" value="1"/>
</dbReference>
<reference evidence="4" key="1">
    <citation type="submission" date="2021-11" db="EMBL/GenBank/DDBJ databases">
        <authorList>
            <person name="Schell T."/>
        </authorList>
    </citation>
    <scope>NUCLEOTIDE SEQUENCE</scope>
    <source>
        <strain evidence="4">M5</strain>
    </source>
</reference>
<dbReference type="PANTHER" id="PTHR23319">
    <property type="entry name" value="GRAM DOMAIN CONTAINING 1B, ISOFORM E"/>
    <property type="match status" value="1"/>
</dbReference>
<name>A0A8J2RN43_9CRUS</name>
<keyword evidence="2" id="KW-1133">Transmembrane helix</keyword>
<evidence type="ECO:0000313" key="5">
    <source>
        <dbReference type="Proteomes" id="UP000789390"/>
    </source>
</evidence>
<protein>
    <recommendedName>
        <fullName evidence="3">GRAM domain-containing protein</fullName>
    </recommendedName>
</protein>
<accession>A0A8J2RN43</accession>
<keyword evidence="2" id="KW-0812">Transmembrane</keyword>
<dbReference type="AlphaFoldDB" id="A0A8J2RN43"/>
<evidence type="ECO:0000259" key="3">
    <source>
        <dbReference type="SMART" id="SM00568"/>
    </source>
</evidence>
<evidence type="ECO:0000256" key="2">
    <source>
        <dbReference type="SAM" id="Phobius"/>
    </source>
</evidence>
<comment type="caution">
    <text evidence="4">The sequence shown here is derived from an EMBL/GenBank/DDBJ whole genome shotgun (WGS) entry which is preliminary data.</text>
</comment>
<feature type="compositionally biased region" description="Polar residues" evidence="1">
    <location>
        <begin position="387"/>
        <end position="402"/>
    </location>
</feature>
<dbReference type="GO" id="GO:0032366">
    <property type="term" value="P:intracellular sterol transport"/>
    <property type="evidence" value="ECO:0007669"/>
    <property type="project" value="TreeGrafter"/>
</dbReference>
<dbReference type="GO" id="GO:0005789">
    <property type="term" value="C:endoplasmic reticulum membrane"/>
    <property type="evidence" value="ECO:0007669"/>
    <property type="project" value="TreeGrafter"/>
</dbReference>